<protein>
    <recommendedName>
        <fullName evidence="2">Anti-sigma factor antagonist</fullName>
    </recommendedName>
</protein>
<dbReference type="Pfam" id="PF01740">
    <property type="entry name" value="STAS"/>
    <property type="match status" value="1"/>
</dbReference>
<organism evidence="4 5">
    <name type="scientific">Nostocoides australiense Ben110</name>
    <dbReference type="NCBI Taxonomy" id="1193182"/>
    <lineage>
        <taxon>Bacteria</taxon>
        <taxon>Bacillati</taxon>
        <taxon>Actinomycetota</taxon>
        <taxon>Actinomycetes</taxon>
        <taxon>Micrococcales</taxon>
        <taxon>Intrasporangiaceae</taxon>
        <taxon>Nostocoides</taxon>
    </lineage>
</organism>
<proteinExistence type="inferred from homology"/>
<dbReference type="InterPro" id="IPR002645">
    <property type="entry name" value="STAS_dom"/>
</dbReference>
<name>W6K1Z2_9MICO</name>
<dbReference type="EMBL" id="CAJA01000066">
    <property type="protein sequence ID" value="CCH72334.1"/>
    <property type="molecule type" value="Genomic_DNA"/>
</dbReference>
<dbReference type="InterPro" id="IPR036513">
    <property type="entry name" value="STAS_dom_sf"/>
</dbReference>
<dbReference type="Gene3D" id="3.30.750.24">
    <property type="entry name" value="STAS domain"/>
    <property type="match status" value="1"/>
</dbReference>
<dbReference type="InterPro" id="IPR003658">
    <property type="entry name" value="Anti-sigma_ant"/>
</dbReference>
<dbReference type="GO" id="GO:0043856">
    <property type="term" value="F:anti-sigma factor antagonist activity"/>
    <property type="evidence" value="ECO:0007669"/>
    <property type="project" value="InterPro"/>
</dbReference>
<dbReference type="NCBIfam" id="TIGR00377">
    <property type="entry name" value="ant_ant_sig"/>
    <property type="match status" value="1"/>
</dbReference>
<evidence type="ECO:0000256" key="1">
    <source>
        <dbReference type="ARBA" id="ARBA00009013"/>
    </source>
</evidence>
<gene>
    <name evidence="4" type="ORF">BN11_1580002</name>
</gene>
<reference evidence="4 5" key="1">
    <citation type="journal article" date="2013" name="ISME J.">
        <title>A metabolic model for members of the genus Tetrasphaera involved in enhanced biological phosphorus removal.</title>
        <authorList>
            <person name="Kristiansen R."/>
            <person name="Nguyen H.T.T."/>
            <person name="Saunders A.M."/>
            <person name="Nielsen J.L."/>
            <person name="Wimmer R."/>
            <person name="Le V.Q."/>
            <person name="McIlroy S.J."/>
            <person name="Petrovski S."/>
            <person name="Seviour R.J."/>
            <person name="Calteau A."/>
            <person name="Nielsen K.L."/>
            <person name="Nielsen P.H."/>
        </authorList>
    </citation>
    <scope>NUCLEOTIDE SEQUENCE [LARGE SCALE GENOMIC DNA]</scope>
    <source>
        <strain evidence="4 5">Ben110</strain>
    </source>
</reference>
<feature type="domain" description="STAS" evidence="3">
    <location>
        <begin position="28"/>
        <end position="137"/>
    </location>
</feature>
<dbReference type="Proteomes" id="UP000035763">
    <property type="component" value="Unassembled WGS sequence"/>
</dbReference>
<comment type="caution">
    <text evidence="4">The sequence shown here is derived from an EMBL/GenBank/DDBJ whole genome shotgun (WGS) entry which is preliminary data.</text>
</comment>
<dbReference type="PANTHER" id="PTHR33495:SF2">
    <property type="entry name" value="ANTI-SIGMA FACTOR ANTAGONIST TM_1081-RELATED"/>
    <property type="match status" value="1"/>
</dbReference>
<dbReference type="CDD" id="cd07043">
    <property type="entry name" value="STAS_anti-anti-sigma_factors"/>
    <property type="match status" value="1"/>
</dbReference>
<dbReference type="STRING" id="1193182.BN11_1580002"/>
<evidence type="ECO:0000313" key="4">
    <source>
        <dbReference type="EMBL" id="CCH72334.1"/>
    </source>
</evidence>
<evidence type="ECO:0000313" key="5">
    <source>
        <dbReference type="Proteomes" id="UP000035763"/>
    </source>
</evidence>
<dbReference type="SUPFAM" id="SSF52091">
    <property type="entry name" value="SpoIIaa-like"/>
    <property type="match status" value="1"/>
</dbReference>
<evidence type="ECO:0000259" key="3">
    <source>
        <dbReference type="PROSITE" id="PS50801"/>
    </source>
</evidence>
<evidence type="ECO:0000256" key="2">
    <source>
        <dbReference type="RuleBase" id="RU003749"/>
    </source>
</evidence>
<keyword evidence="5" id="KW-1185">Reference proteome</keyword>
<dbReference type="AlphaFoldDB" id="W6K1Z2"/>
<accession>W6K1Z2</accession>
<dbReference type="PANTHER" id="PTHR33495">
    <property type="entry name" value="ANTI-SIGMA FACTOR ANTAGONIST TM_1081-RELATED-RELATED"/>
    <property type="match status" value="1"/>
</dbReference>
<sequence length="141" mass="14756">MSSVVYGKRGGDHAVTRLPAKEVLATMLSVSSDNHSDVVVVHVSGDVDALSAGSLRDELTQAIAGGATRLVADLSEVTFMDSTGLGVLVGRLKAVRMAGGGLHCVVTTERLRKIFFATGLERVLPLYEDVEGAVASFDPQS</sequence>
<comment type="similarity">
    <text evidence="1 2">Belongs to the anti-sigma-factor antagonist family.</text>
</comment>
<dbReference type="PROSITE" id="PS50801">
    <property type="entry name" value="STAS"/>
    <property type="match status" value="1"/>
</dbReference>